<sequence length="157" mass="17095">MKNRIDELNSGEESVYESIQVESCDSVNIDPCSTCTDINLGNLNPTNPGLLVNVFATIRNLCPNRQVSVACILCETIGQQDVVRAVQVRQITTSGTSTCVSSNIDFCFAFTQLCNNNDRTFKARIIAHYVNPTGCTCPCSESINNDSSPCSTIEDID</sequence>
<dbReference type="Proteomes" id="UP000250223">
    <property type="component" value="Unassembled WGS sequence"/>
</dbReference>
<accession>A0A2X2Y8F3</accession>
<evidence type="ECO:0000313" key="1">
    <source>
        <dbReference type="EMBL" id="SQB34209.1"/>
    </source>
</evidence>
<protein>
    <submittedName>
        <fullName evidence="1">Uncharacterized protein</fullName>
    </submittedName>
</protein>
<dbReference type="RefSeq" id="WP_111921405.1">
    <property type="nucleotide sequence ID" value="NZ_SVCG01000013.1"/>
</dbReference>
<organism evidence="1 2">
    <name type="scientific">Clostridium cochlearium</name>
    <dbReference type="NCBI Taxonomy" id="1494"/>
    <lineage>
        <taxon>Bacteria</taxon>
        <taxon>Bacillati</taxon>
        <taxon>Bacillota</taxon>
        <taxon>Clostridia</taxon>
        <taxon>Eubacteriales</taxon>
        <taxon>Clostridiaceae</taxon>
        <taxon>Clostridium</taxon>
    </lineage>
</organism>
<evidence type="ECO:0000313" key="2">
    <source>
        <dbReference type="Proteomes" id="UP000250223"/>
    </source>
</evidence>
<dbReference type="EMBL" id="UAWC01000007">
    <property type="protein sequence ID" value="SQB34209.1"/>
    <property type="molecule type" value="Genomic_DNA"/>
</dbReference>
<reference evidence="1 2" key="1">
    <citation type="submission" date="2018-06" db="EMBL/GenBank/DDBJ databases">
        <authorList>
            <consortium name="Pathogen Informatics"/>
            <person name="Doyle S."/>
        </authorList>
    </citation>
    <scope>NUCLEOTIDE SEQUENCE [LARGE SCALE GENOMIC DNA]</scope>
    <source>
        <strain evidence="1 2">NCTC13028</strain>
    </source>
</reference>
<gene>
    <name evidence="1" type="ORF">NCTC13028_01103</name>
</gene>
<dbReference type="AlphaFoldDB" id="A0A2X2Y8F3"/>
<proteinExistence type="predicted"/>
<name>A0A2X2Y8F3_CLOCO</name>